<name>A0A8B6BXT0_MYTGA</name>
<proteinExistence type="predicted"/>
<keyword evidence="3" id="KW-1185">Reference proteome</keyword>
<sequence length="250" mass="28288">MQRFNLQRVVQMLRSKNRPSPWFSIRRQSTKNSADFDSKLNAYAASASTISIGAFVFLYGGHYVYDLTKKPQEIGIELDPNQIHVMVGDQKASEYVKKEIKRKLEKSNADHANIQIISKAAEFDTIEQQAKDVHLILCIEEGRDLTTQMGWLPTDTTALLPKIKKKNIIVVSEPTAASETVQTYAKQVKTEDAVKQLFKDNFVLTASYELEKEETPTTAVIPLVIFIIAACLKVYAVQFIFSRNKLQGKK</sequence>
<accession>A0A8B6BXT0</accession>
<feature type="transmembrane region" description="Helical" evidence="1">
    <location>
        <begin position="40"/>
        <end position="60"/>
    </location>
</feature>
<organism evidence="2 3">
    <name type="scientific">Mytilus galloprovincialis</name>
    <name type="common">Mediterranean mussel</name>
    <dbReference type="NCBI Taxonomy" id="29158"/>
    <lineage>
        <taxon>Eukaryota</taxon>
        <taxon>Metazoa</taxon>
        <taxon>Spiralia</taxon>
        <taxon>Lophotrochozoa</taxon>
        <taxon>Mollusca</taxon>
        <taxon>Bivalvia</taxon>
        <taxon>Autobranchia</taxon>
        <taxon>Pteriomorphia</taxon>
        <taxon>Mytilida</taxon>
        <taxon>Mytiloidea</taxon>
        <taxon>Mytilidae</taxon>
        <taxon>Mytilinae</taxon>
        <taxon>Mytilus</taxon>
    </lineage>
</organism>
<gene>
    <name evidence="2" type="ORF">MGAL_10B051146</name>
</gene>
<evidence type="ECO:0000256" key="1">
    <source>
        <dbReference type="SAM" id="Phobius"/>
    </source>
</evidence>
<protein>
    <submittedName>
        <fullName evidence="2">Uncharacterized protein</fullName>
    </submittedName>
</protein>
<dbReference type="EMBL" id="UYJE01000928">
    <property type="protein sequence ID" value="VDH97626.1"/>
    <property type="molecule type" value="Genomic_DNA"/>
</dbReference>
<dbReference type="OrthoDB" id="6203260at2759"/>
<evidence type="ECO:0000313" key="2">
    <source>
        <dbReference type="EMBL" id="VDH97626.1"/>
    </source>
</evidence>
<feature type="transmembrane region" description="Helical" evidence="1">
    <location>
        <begin position="219"/>
        <end position="241"/>
    </location>
</feature>
<keyword evidence="1" id="KW-0472">Membrane</keyword>
<keyword evidence="1" id="KW-1133">Transmembrane helix</keyword>
<dbReference type="AlphaFoldDB" id="A0A8B6BXT0"/>
<dbReference type="Proteomes" id="UP000596742">
    <property type="component" value="Unassembled WGS sequence"/>
</dbReference>
<keyword evidence="1" id="KW-0812">Transmembrane</keyword>
<comment type="caution">
    <text evidence="2">The sequence shown here is derived from an EMBL/GenBank/DDBJ whole genome shotgun (WGS) entry which is preliminary data.</text>
</comment>
<reference evidence="2" key="1">
    <citation type="submission" date="2018-11" db="EMBL/GenBank/DDBJ databases">
        <authorList>
            <person name="Alioto T."/>
            <person name="Alioto T."/>
        </authorList>
    </citation>
    <scope>NUCLEOTIDE SEQUENCE</scope>
</reference>
<evidence type="ECO:0000313" key="3">
    <source>
        <dbReference type="Proteomes" id="UP000596742"/>
    </source>
</evidence>